<keyword evidence="2" id="KW-0812">Transmembrane</keyword>
<proteinExistence type="predicted"/>
<evidence type="ECO:0000256" key="2">
    <source>
        <dbReference type="SAM" id="Phobius"/>
    </source>
</evidence>
<comment type="caution">
    <text evidence="3">The sequence shown here is derived from an EMBL/GenBank/DDBJ whole genome shotgun (WGS) entry which is preliminary data.</text>
</comment>
<keyword evidence="2" id="KW-1133">Transmembrane helix</keyword>
<dbReference type="Proteomes" id="UP000246569">
    <property type="component" value="Unassembled WGS sequence"/>
</dbReference>
<keyword evidence="2" id="KW-0472">Membrane</keyword>
<name>A0A317MWP7_9GAMM</name>
<organism evidence="3 4">
    <name type="scientific">Plasticicumulans acidivorans</name>
    <dbReference type="NCBI Taxonomy" id="886464"/>
    <lineage>
        <taxon>Bacteria</taxon>
        <taxon>Pseudomonadati</taxon>
        <taxon>Pseudomonadota</taxon>
        <taxon>Gammaproteobacteria</taxon>
        <taxon>Candidatus Competibacteraceae</taxon>
        <taxon>Plasticicumulans</taxon>
    </lineage>
</organism>
<protein>
    <submittedName>
        <fullName evidence="3">Uncharacterized protein</fullName>
    </submittedName>
</protein>
<sequence>MQRYRGPRRAQMSFTGLLLRALIVVAAGSGFWLARERLPEVLARLMPAAPLPFSVAPPASNSPAMGPAPSASIAPTARDNDIATVPPAVPARRHDEVLARLVDTCTYWQREAAVQRNAAVFRDEAC</sequence>
<feature type="region of interest" description="Disordered" evidence="1">
    <location>
        <begin position="59"/>
        <end position="83"/>
    </location>
</feature>
<keyword evidence="4" id="KW-1185">Reference proteome</keyword>
<dbReference type="EMBL" id="QGTJ01000004">
    <property type="protein sequence ID" value="PWV62513.1"/>
    <property type="molecule type" value="Genomic_DNA"/>
</dbReference>
<reference evidence="3 4" key="1">
    <citation type="submission" date="2018-05" db="EMBL/GenBank/DDBJ databases">
        <title>Genomic Encyclopedia of Type Strains, Phase IV (KMG-IV): sequencing the most valuable type-strain genomes for metagenomic binning, comparative biology and taxonomic classification.</title>
        <authorList>
            <person name="Goeker M."/>
        </authorList>
    </citation>
    <scope>NUCLEOTIDE SEQUENCE [LARGE SCALE GENOMIC DNA]</scope>
    <source>
        <strain evidence="3 4">DSM 23606</strain>
    </source>
</reference>
<feature type="transmembrane region" description="Helical" evidence="2">
    <location>
        <begin position="12"/>
        <end position="34"/>
    </location>
</feature>
<evidence type="ECO:0000313" key="4">
    <source>
        <dbReference type="Proteomes" id="UP000246569"/>
    </source>
</evidence>
<evidence type="ECO:0000313" key="3">
    <source>
        <dbReference type="EMBL" id="PWV62513.1"/>
    </source>
</evidence>
<evidence type="ECO:0000256" key="1">
    <source>
        <dbReference type="SAM" id="MobiDB-lite"/>
    </source>
</evidence>
<accession>A0A317MWP7</accession>
<dbReference type="AlphaFoldDB" id="A0A317MWP7"/>
<gene>
    <name evidence="3" type="ORF">C7443_104309</name>
</gene>